<evidence type="ECO:0000313" key="3">
    <source>
        <dbReference type="EMBL" id="PND00616.1"/>
    </source>
</evidence>
<evidence type="ECO:0000256" key="1">
    <source>
        <dbReference type="SAM" id="Phobius"/>
    </source>
</evidence>
<proteinExistence type="predicted"/>
<feature type="domain" description="DUF2062" evidence="2">
    <location>
        <begin position="28"/>
        <end position="176"/>
    </location>
</feature>
<evidence type="ECO:0000259" key="2">
    <source>
        <dbReference type="Pfam" id="PF09835"/>
    </source>
</evidence>
<dbReference type="Proteomes" id="UP000236075">
    <property type="component" value="Unassembled WGS sequence"/>
</dbReference>
<evidence type="ECO:0000313" key="4">
    <source>
        <dbReference type="Proteomes" id="UP000236075"/>
    </source>
</evidence>
<dbReference type="AlphaFoldDB" id="A0AAX0WIK2"/>
<keyword evidence="1" id="KW-0472">Membrane</keyword>
<feature type="transmembrane region" description="Helical" evidence="1">
    <location>
        <begin position="82"/>
        <end position="105"/>
    </location>
</feature>
<accession>A0AAX0WIK2</accession>
<name>A0AAX0WIK2_9BACT</name>
<reference evidence="3 4" key="1">
    <citation type="journal article" date="2017" name="BMC Genomics">
        <title>Genome sequencing of 39 Akkermansia muciniphila isolates reveals its population structure, genomic and functional diverisity, and global distribution in mammalian gut microbiotas.</title>
        <authorList>
            <person name="Guo X."/>
            <person name="Li S."/>
            <person name="Zhang J."/>
            <person name="Wu F."/>
            <person name="Li X."/>
            <person name="Wu D."/>
            <person name="Zhang M."/>
            <person name="Ou Z."/>
            <person name="Jie Z."/>
            <person name="Yan Q."/>
            <person name="Li P."/>
            <person name="Yi J."/>
            <person name="Peng Y."/>
        </authorList>
    </citation>
    <scope>NUCLEOTIDE SEQUENCE [LARGE SCALE GENOMIC DNA]</scope>
    <source>
        <strain evidence="3 4">GP28</strain>
    </source>
</reference>
<keyword evidence="1" id="KW-1133">Transmembrane helix</keyword>
<dbReference type="EMBL" id="PJLB01000011">
    <property type="protein sequence ID" value="PND00616.1"/>
    <property type="molecule type" value="Genomic_DNA"/>
</dbReference>
<protein>
    <recommendedName>
        <fullName evidence="2">DUF2062 domain-containing protein</fullName>
    </recommendedName>
</protein>
<gene>
    <name evidence="3" type="ORF">CXT95_10480</name>
</gene>
<sequence length="187" mass="21155">MEHRYRQLMRRVRLYLLTEVRKKSWASKFLSARVFDSVYWSWNRQSVATGAAWGAAAAIAPLPMQSLWGVFACLWRKGNIPVAILMAWLSPPGFTFFAIPAQWWLGWFLFSILGFPTSGANWEMLKAGVQQWSWTPFGGLSIGMVSLEFAAGWVVSSVVLGSLCYGLVQLGWRMGQFLHSRKKSGKL</sequence>
<organism evidence="3 4">
    <name type="scientific">Akkermansia muciniphila</name>
    <dbReference type="NCBI Taxonomy" id="239935"/>
    <lineage>
        <taxon>Bacteria</taxon>
        <taxon>Pseudomonadati</taxon>
        <taxon>Verrucomicrobiota</taxon>
        <taxon>Verrucomicrobiia</taxon>
        <taxon>Verrucomicrobiales</taxon>
        <taxon>Akkermansiaceae</taxon>
        <taxon>Akkermansia</taxon>
    </lineage>
</organism>
<comment type="caution">
    <text evidence="3">The sequence shown here is derived from an EMBL/GenBank/DDBJ whole genome shotgun (WGS) entry which is preliminary data.</text>
</comment>
<dbReference type="Pfam" id="PF09835">
    <property type="entry name" value="DUF2062"/>
    <property type="match status" value="1"/>
</dbReference>
<keyword evidence="1" id="KW-0812">Transmembrane</keyword>
<dbReference type="InterPro" id="IPR018639">
    <property type="entry name" value="DUF2062"/>
</dbReference>
<feature type="transmembrane region" description="Helical" evidence="1">
    <location>
        <begin position="150"/>
        <end position="172"/>
    </location>
</feature>